<organism evidence="3 4">
    <name type="scientific">Aureococcus anophagefferens</name>
    <name type="common">Harmful bloom alga</name>
    <dbReference type="NCBI Taxonomy" id="44056"/>
    <lineage>
        <taxon>Eukaryota</taxon>
        <taxon>Sar</taxon>
        <taxon>Stramenopiles</taxon>
        <taxon>Ochrophyta</taxon>
        <taxon>Pelagophyceae</taxon>
        <taxon>Pelagomonadales</taxon>
        <taxon>Pelagomonadaceae</taxon>
        <taxon>Aureococcus</taxon>
    </lineage>
</organism>
<keyword evidence="4" id="KW-1185">Reference proteome</keyword>
<gene>
    <name evidence="3" type="ORF">SO694_00035361</name>
</gene>
<name>A0ABR1FKT2_AURAN</name>
<evidence type="ECO:0000256" key="1">
    <source>
        <dbReference type="SAM" id="MobiDB-lite"/>
    </source>
</evidence>
<dbReference type="Gene3D" id="3.60.10.10">
    <property type="entry name" value="Endonuclease/exonuclease/phosphatase"/>
    <property type="match status" value="2"/>
</dbReference>
<evidence type="ECO:0000313" key="3">
    <source>
        <dbReference type="EMBL" id="KAK7232647.1"/>
    </source>
</evidence>
<feature type="compositionally biased region" description="Basic and acidic residues" evidence="1">
    <location>
        <begin position="86"/>
        <end position="96"/>
    </location>
</feature>
<reference evidence="3 4" key="1">
    <citation type="submission" date="2024-03" db="EMBL/GenBank/DDBJ databases">
        <title>Aureococcus anophagefferens CCMP1851 and Kratosvirus quantuckense: Draft genome of a second virus-susceptible host strain in the model system.</title>
        <authorList>
            <person name="Chase E."/>
            <person name="Truchon A.R."/>
            <person name="Schepens W."/>
            <person name="Wilhelm S.W."/>
        </authorList>
    </citation>
    <scope>NUCLEOTIDE SEQUENCE [LARGE SCALE GENOMIC DNA]</scope>
    <source>
        <strain evidence="3 4">CCMP1851</strain>
    </source>
</reference>
<dbReference type="Pfam" id="PF03372">
    <property type="entry name" value="Exo_endo_phos"/>
    <property type="match status" value="1"/>
</dbReference>
<proteinExistence type="predicted"/>
<feature type="domain" description="Endonuclease/exonuclease/phosphatase" evidence="2">
    <location>
        <begin position="111"/>
        <end position="495"/>
    </location>
</feature>
<dbReference type="SUPFAM" id="SSF56219">
    <property type="entry name" value="DNase I-like"/>
    <property type="match status" value="1"/>
</dbReference>
<protein>
    <recommendedName>
        <fullName evidence="2">Endonuclease/exonuclease/phosphatase domain-containing protein</fullName>
    </recommendedName>
</protein>
<sequence>MSHGRTADFLEHLLPKRQEIDAYVNRLDDGEGETVLVLEHLGEGDRRDLRQYLKKRHGKVQHWTVGDNLHIAPPREVDLAGFVRPEEARSDEDAAPRRPGPPGPRRVRVVSFNIPMGVSLDSHPISWRHRVDCAAAQLARLDCSVAGLQEVRGAKLFELLQRIPRLKCATNPHCFQPIVYDPSVARPLEWGRLVLSDRPIWKYECTCGTQYASSCKCGERWAEGAPRWVGGATTWCAFELADAAVRFVVVNSHVSQQSPEVRARAVREVLAPLVRALGKRYGRTVPIILTGDFNAAKDQSGEQSNKTADASGTGEHAALCGIRGARGSNSDYRTALREWLARERRRVVRGQVRLARGRPGRGRGDGYDSTDDEFYDFVLEHPCVDTWDVARKPPTANGCFASTCHQMKGLRADQQHAVAGTQGVGANRVYCDENHSGRSTKRQKLTYGSDRYIDWVLVSSPAFVEGTAAVLDAEVHTKQCAPWSADNTTRYGSDHYPVSVDFELHPNQ</sequence>
<dbReference type="InterPro" id="IPR036691">
    <property type="entry name" value="Endo/exonu/phosph_ase_sf"/>
</dbReference>
<comment type="caution">
    <text evidence="3">The sequence shown here is derived from an EMBL/GenBank/DDBJ whole genome shotgun (WGS) entry which is preliminary data.</text>
</comment>
<feature type="region of interest" description="Disordered" evidence="1">
    <location>
        <begin position="86"/>
        <end position="106"/>
    </location>
</feature>
<evidence type="ECO:0000259" key="2">
    <source>
        <dbReference type="Pfam" id="PF03372"/>
    </source>
</evidence>
<dbReference type="Proteomes" id="UP001363151">
    <property type="component" value="Unassembled WGS sequence"/>
</dbReference>
<accession>A0ABR1FKT2</accession>
<dbReference type="InterPro" id="IPR005135">
    <property type="entry name" value="Endo/exonuclease/phosphatase"/>
</dbReference>
<dbReference type="EMBL" id="JBBJCI010000367">
    <property type="protein sequence ID" value="KAK7232647.1"/>
    <property type="molecule type" value="Genomic_DNA"/>
</dbReference>
<evidence type="ECO:0000313" key="4">
    <source>
        <dbReference type="Proteomes" id="UP001363151"/>
    </source>
</evidence>